<sequence>MLEIHGSNRSQDGCVTIEADVTGRITSLHIADFAMDDGPDRLIETLLACHSRAVASALRQVEEHVHADLHQRPVASAPPHQPDREDVEALAAEIARINDATDRASGGAYSGDSAVFLEVTSTGQIASAWLADHAGDRGGDRLADSILESYARAREAALTEGERIYREMRSRIHRTGQGGPR</sequence>
<gene>
    <name evidence="1" type="ORF">ACFYTF_15980</name>
</gene>
<evidence type="ECO:0000313" key="2">
    <source>
        <dbReference type="Proteomes" id="UP001601444"/>
    </source>
</evidence>
<dbReference type="InterPro" id="IPR036894">
    <property type="entry name" value="YbaB-like_sf"/>
</dbReference>
<organism evidence="1 2">
    <name type="scientific">Nocardia thailandica</name>
    <dbReference type="NCBI Taxonomy" id="257275"/>
    <lineage>
        <taxon>Bacteria</taxon>
        <taxon>Bacillati</taxon>
        <taxon>Actinomycetota</taxon>
        <taxon>Actinomycetes</taxon>
        <taxon>Mycobacteriales</taxon>
        <taxon>Nocardiaceae</taxon>
        <taxon>Nocardia</taxon>
    </lineage>
</organism>
<dbReference type="Gene3D" id="3.30.1310.10">
    <property type="entry name" value="Nucleoid-associated protein YbaB-like domain"/>
    <property type="match status" value="1"/>
</dbReference>
<dbReference type="Proteomes" id="UP001601444">
    <property type="component" value="Unassembled WGS sequence"/>
</dbReference>
<evidence type="ECO:0008006" key="3">
    <source>
        <dbReference type="Google" id="ProtNLM"/>
    </source>
</evidence>
<comment type="caution">
    <text evidence="1">The sequence shown here is derived from an EMBL/GenBank/DDBJ whole genome shotgun (WGS) entry which is preliminary data.</text>
</comment>
<proteinExistence type="predicted"/>
<dbReference type="EMBL" id="JBIAMX010000008">
    <property type="protein sequence ID" value="MFF0544330.1"/>
    <property type="molecule type" value="Genomic_DNA"/>
</dbReference>
<accession>A0ABW6PPJ4</accession>
<dbReference type="RefSeq" id="WP_387700897.1">
    <property type="nucleotide sequence ID" value="NZ_JBIAMX010000008.1"/>
</dbReference>
<name>A0ABW6PPJ4_9NOCA</name>
<protein>
    <recommendedName>
        <fullName evidence="3">YbaB/EbfC DNA-binding family protein</fullName>
    </recommendedName>
</protein>
<evidence type="ECO:0000313" key="1">
    <source>
        <dbReference type="EMBL" id="MFF0544330.1"/>
    </source>
</evidence>
<keyword evidence="2" id="KW-1185">Reference proteome</keyword>
<reference evidence="1 2" key="1">
    <citation type="submission" date="2024-10" db="EMBL/GenBank/DDBJ databases">
        <title>The Natural Products Discovery Center: Release of the First 8490 Sequenced Strains for Exploring Actinobacteria Biosynthetic Diversity.</title>
        <authorList>
            <person name="Kalkreuter E."/>
            <person name="Kautsar S.A."/>
            <person name="Yang D."/>
            <person name="Bader C.D."/>
            <person name="Teijaro C.N."/>
            <person name="Fluegel L."/>
            <person name="Davis C.M."/>
            <person name="Simpson J.R."/>
            <person name="Lauterbach L."/>
            <person name="Steele A.D."/>
            <person name="Gui C."/>
            <person name="Meng S."/>
            <person name="Li G."/>
            <person name="Viehrig K."/>
            <person name="Ye F."/>
            <person name="Su P."/>
            <person name="Kiefer A.F."/>
            <person name="Nichols A."/>
            <person name="Cepeda A.J."/>
            <person name="Yan W."/>
            <person name="Fan B."/>
            <person name="Jiang Y."/>
            <person name="Adhikari A."/>
            <person name="Zheng C.-J."/>
            <person name="Schuster L."/>
            <person name="Cowan T.M."/>
            <person name="Smanski M.J."/>
            <person name="Chevrette M.G."/>
            <person name="De Carvalho L.P.S."/>
            <person name="Shen B."/>
        </authorList>
    </citation>
    <scope>NUCLEOTIDE SEQUENCE [LARGE SCALE GENOMIC DNA]</scope>
    <source>
        <strain evidence="1 2">NPDC004045</strain>
    </source>
</reference>